<dbReference type="InterPro" id="IPR050312">
    <property type="entry name" value="IolE/XylAMocC-like"/>
</dbReference>
<dbReference type="SUPFAM" id="SSF51658">
    <property type="entry name" value="Xylose isomerase-like"/>
    <property type="match status" value="1"/>
</dbReference>
<organism evidence="4 5">
    <name type="scientific">Curtobacterium aurantiacum</name>
    <dbReference type="NCBI Taxonomy" id="3236919"/>
    <lineage>
        <taxon>Bacteria</taxon>
        <taxon>Bacillati</taxon>
        <taxon>Actinomycetota</taxon>
        <taxon>Actinomycetes</taxon>
        <taxon>Micrococcales</taxon>
        <taxon>Microbacteriaceae</taxon>
        <taxon>Curtobacterium</taxon>
    </lineage>
</organism>
<protein>
    <submittedName>
        <fullName evidence="4">Sugar phosphate isomerase/epimerase</fullName>
    </submittedName>
</protein>
<dbReference type="InterPro" id="IPR036237">
    <property type="entry name" value="Xyl_isomerase-like_sf"/>
</dbReference>
<feature type="domain" description="Xylose isomerase-like TIM barrel" evidence="3">
    <location>
        <begin position="39"/>
        <end position="286"/>
    </location>
</feature>
<feature type="region of interest" description="Disordered" evidence="2">
    <location>
        <begin position="1"/>
        <end position="21"/>
    </location>
</feature>
<accession>A0ABS5VIS9</accession>
<dbReference type="EMBL" id="JAHEWS010000032">
    <property type="protein sequence ID" value="MBT1589342.1"/>
    <property type="molecule type" value="Genomic_DNA"/>
</dbReference>
<evidence type="ECO:0000259" key="3">
    <source>
        <dbReference type="Pfam" id="PF01261"/>
    </source>
</evidence>
<keyword evidence="1" id="KW-0119">Carbohydrate metabolism</keyword>
<dbReference type="RefSeq" id="WP_214531273.1">
    <property type="nucleotide sequence ID" value="NZ_JAHEWO010000033.1"/>
</dbReference>
<dbReference type="Gene3D" id="3.20.20.150">
    <property type="entry name" value="Divalent-metal-dependent TIM barrel enzymes"/>
    <property type="match status" value="1"/>
</dbReference>
<evidence type="ECO:0000256" key="1">
    <source>
        <dbReference type="ARBA" id="ARBA00023277"/>
    </source>
</evidence>
<dbReference type="Pfam" id="PF01261">
    <property type="entry name" value="AP_endonuc_2"/>
    <property type="match status" value="1"/>
</dbReference>
<proteinExistence type="predicted"/>
<sequence>MSAPTGTAAPVRPGATAPHPRLSVNQATIKYATLPEALDTVRRAGVGAIGTWREPVAELGLADAVRRVADSGLRVSSHCRGGFFTLPEGTARQRALDDNRRAIDETAALSAAGAAGSAPVLVLVAGGLPAGSRDLTGARSRVADALAALVPHALDTGVQLAVEPLHPMYAADRAVVSTLAQALDLAAPFPAAAVGVVVDTFHVWWDPALAASIARAGAARRIASYQVCDWTTPIAADPLLSRGYPGDGHVDFGPVTDAVVDAGYSGDVEVELFNQAIWDTPPADVVARVVASFAEAVPLPR</sequence>
<keyword evidence="4" id="KW-0413">Isomerase</keyword>
<evidence type="ECO:0000313" key="4">
    <source>
        <dbReference type="EMBL" id="MBT1589342.1"/>
    </source>
</evidence>
<name>A0ABS5VIS9_9MICO</name>
<evidence type="ECO:0000256" key="2">
    <source>
        <dbReference type="SAM" id="MobiDB-lite"/>
    </source>
</evidence>
<reference evidence="4 5" key="1">
    <citation type="submission" date="2021-05" db="EMBL/GenBank/DDBJ databases">
        <title>Whole genome sequence of Curtobacterium flaccumfaciens pv. flaccumfaciens strain CFBP 8819.</title>
        <authorList>
            <person name="Osdaghi E."/>
            <person name="Taghouti G."/>
            <person name="Portier P."/>
            <person name="Fazliarab A."/>
            <person name="Taghavi S.M."/>
            <person name="Briand M."/>
            <person name="Le-Saux M."/>
            <person name="Jacques M.-A."/>
        </authorList>
    </citation>
    <scope>NUCLEOTIDE SEQUENCE [LARGE SCALE GENOMIC DNA]</scope>
    <source>
        <strain evidence="4 5">CFBP 8819</strain>
    </source>
</reference>
<dbReference type="Proteomes" id="UP001519641">
    <property type="component" value="Unassembled WGS sequence"/>
</dbReference>
<gene>
    <name evidence="4" type="ORF">KK097_16120</name>
</gene>
<evidence type="ECO:0000313" key="5">
    <source>
        <dbReference type="Proteomes" id="UP001519641"/>
    </source>
</evidence>
<comment type="caution">
    <text evidence="4">The sequence shown here is derived from an EMBL/GenBank/DDBJ whole genome shotgun (WGS) entry which is preliminary data.</text>
</comment>
<dbReference type="InterPro" id="IPR013022">
    <property type="entry name" value="Xyl_isomerase-like_TIM-brl"/>
</dbReference>
<dbReference type="PANTHER" id="PTHR12110">
    <property type="entry name" value="HYDROXYPYRUVATE ISOMERASE"/>
    <property type="match status" value="1"/>
</dbReference>
<dbReference type="PANTHER" id="PTHR12110:SF52">
    <property type="entry name" value="XYLOSE ISOMERASE"/>
    <property type="match status" value="1"/>
</dbReference>
<keyword evidence="5" id="KW-1185">Reference proteome</keyword>
<dbReference type="GO" id="GO:0016853">
    <property type="term" value="F:isomerase activity"/>
    <property type="evidence" value="ECO:0007669"/>
    <property type="project" value="UniProtKB-KW"/>
</dbReference>